<dbReference type="InterPro" id="IPR011333">
    <property type="entry name" value="SKP1/BTB/POZ_sf"/>
</dbReference>
<evidence type="ECO:0000313" key="2">
    <source>
        <dbReference type="EMBL" id="KXS12556.1"/>
    </source>
</evidence>
<name>A0A139A6W0_GONPJ</name>
<evidence type="ECO:0000259" key="1">
    <source>
        <dbReference type="Pfam" id="PF02214"/>
    </source>
</evidence>
<dbReference type="GO" id="GO:0051260">
    <property type="term" value="P:protein homooligomerization"/>
    <property type="evidence" value="ECO:0007669"/>
    <property type="project" value="InterPro"/>
</dbReference>
<dbReference type="Gene3D" id="3.30.710.10">
    <property type="entry name" value="Potassium Channel Kv1.1, Chain A"/>
    <property type="match status" value="1"/>
</dbReference>
<keyword evidence="3" id="KW-1185">Reference proteome</keyword>
<dbReference type="SUPFAM" id="SSF54695">
    <property type="entry name" value="POZ domain"/>
    <property type="match status" value="1"/>
</dbReference>
<organism evidence="2 3">
    <name type="scientific">Gonapodya prolifera (strain JEL478)</name>
    <name type="common">Monoblepharis prolifera</name>
    <dbReference type="NCBI Taxonomy" id="1344416"/>
    <lineage>
        <taxon>Eukaryota</taxon>
        <taxon>Fungi</taxon>
        <taxon>Fungi incertae sedis</taxon>
        <taxon>Chytridiomycota</taxon>
        <taxon>Chytridiomycota incertae sedis</taxon>
        <taxon>Monoblepharidomycetes</taxon>
        <taxon>Monoblepharidales</taxon>
        <taxon>Gonapodyaceae</taxon>
        <taxon>Gonapodya</taxon>
    </lineage>
</organism>
<protein>
    <recommendedName>
        <fullName evidence="1">Potassium channel tetramerisation-type BTB domain-containing protein</fullName>
    </recommendedName>
</protein>
<dbReference type="AlphaFoldDB" id="A0A139A6W0"/>
<evidence type="ECO:0000313" key="3">
    <source>
        <dbReference type="Proteomes" id="UP000070544"/>
    </source>
</evidence>
<gene>
    <name evidence="2" type="ORF">M427DRAFT_34736</name>
</gene>
<sequence>MEWNWMDAPMPHMPRLKVEKRHAQMRKMFSQELSEQFQPDRKDDVGRFFIDRDPRAFEVVLNYLRTGLTDNSDVERIGRARLLEEAKLVPIAALIATTALLFAVDAQQMGADGTPSNAIFIESQLQFARADYVHEMVFCPVDRKQQLQVWYWNDASRITAQAAPDLAYPVMPPFIVDNVDNAVFDNVEICVGKTQCGITAKFGTNLPISAGGKLAGMIINSFDKQNIGDAYYTSGKALRGNGTCKSMFWTNLQKHLYPVFAASDDWTLLDSSQKGLPAILEDPALTFCNAARCTPTIQFDGRSCDATDVTNTCTSMYQPIGVSKFNFDFTYQGQATQNAYDMFFGLLEAHAAQYSGPPQPYEKWTFLCPECPYQVDTVQFNNVKTSVMVSLKVGPFVDQKHTQAISATADAVMGYKLNAAPKDCTALNTVNGALAIGAAVLPAFLPLGAAAPVLAGVLSAAGGALTIAAGFC</sequence>
<feature type="domain" description="Potassium channel tetramerisation-type BTB" evidence="1">
    <location>
        <begin position="29"/>
        <end position="89"/>
    </location>
</feature>
<dbReference type="Pfam" id="PF02214">
    <property type="entry name" value="BTB_2"/>
    <property type="match status" value="1"/>
</dbReference>
<dbReference type="EMBL" id="KQ965787">
    <property type="protein sequence ID" value="KXS12556.1"/>
    <property type="molecule type" value="Genomic_DNA"/>
</dbReference>
<dbReference type="OrthoDB" id="2414723at2759"/>
<dbReference type="InterPro" id="IPR003131">
    <property type="entry name" value="T1-type_BTB"/>
</dbReference>
<dbReference type="Proteomes" id="UP000070544">
    <property type="component" value="Unassembled WGS sequence"/>
</dbReference>
<accession>A0A139A6W0</accession>
<proteinExistence type="predicted"/>
<reference evidence="2 3" key="1">
    <citation type="journal article" date="2015" name="Genome Biol. Evol.">
        <title>Phylogenomic analyses indicate that early fungi evolved digesting cell walls of algal ancestors of land plants.</title>
        <authorList>
            <person name="Chang Y."/>
            <person name="Wang S."/>
            <person name="Sekimoto S."/>
            <person name="Aerts A.L."/>
            <person name="Choi C."/>
            <person name="Clum A."/>
            <person name="LaButti K.M."/>
            <person name="Lindquist E.A."/>
            <person name="Yee Ngan C."/>
            <person name="Ohm R.A."/>
            <person name="Salamov A.A."/>
            <person name="Grigoriev I.V."/>
            <person name="Spatafora J.W."/>
            <person name="Berbee M.L."/>
        </authorList>
    </citation>
    <scope>NUCLEOTIDE SEQUENCE [LARGE SCALE GENOMIC DNA]</scope>
    <source>
        <strain evidence="2 3">JEL478</strain>
    </source>
</reference>